<feature type="non-terminal residue" evidence="2">
    <location>
        <position position="654"/>
    </location>
</feature>
<reference evidence="2 3" key="1">
    <citation type="submission" date="2019-03" db="EMBL/GenBank/DDBJ databases">
        <title>Single cell metagenomics reveals metabolic interactions within the superorganism composed of flagellate Streblomastix strix and complex community of Bacteroidetes bacteria on its surface.</title>
        <authorList>
            <person name="Treitli S.C."/>
            <person name="Kolisko M."/>
            <person name="Husnik F."/>
            <person name="Keeling P."/>
            <person name="Hampl V."/>
        </authorList>
    </citation>
    <scope>NUCLEOTIDE SEQUENCE [LARGE SCALE GENOMIC DNA]</scope>
    <source>
        <strain evidence="2">ST1C</strain>
    </source>
</reference>
<protein>
    <submittedName>
        <fullName evidence="2">Uncharacterized protein</fullName>
    </submittedName>
</protein>
<organism evidence="2 3">
    <name type="scientific">Streblomastix strix</name>
    <dbReference type="NCBI Taxonomy" id="222440"/>
    <lineage>
        <taxon>Eukaryota</taxon>
        <taxon>Metamonada</taxon>
        <taxon>Preaxostyla</taxon>
        <taxon>Oxymonadida</taxon>
        <taxon>Streblomastigidae</taxon>
        <taxon>Streblomastix</taxon>
    </lineage>
</organism>
<evidence type="ECO:0000313" key="2">
    <source>
        <dbReference type="EMBL" id="KAA6370373.1"/>
    </source>
</evidence>
<feature type="region of interest" description="Disordered" evidence="1">
    <location>
        <begin position="51"/>
        <end position="118"/>
    </location>
</feature>
<feature type="region of interest" description="Disordered" evidence="1">
    <location>
        <begin position="540"/>
        <end position="560"/>
    </location>
</feature>
<proteinExistence type="predicted"/>
<dbReference type="AlphaFoldDB" id="A0A5J4UJG8"/>
<evidence type="ECO:0000256" key="1">
    <source>
        <dbReference type="SAM" id="MobiDB-lite"/>
    </source>
</evidence>
<feature type="compositionally biased region" description="Acidic residues" evidence="1">
    <location>
        <begin position="51"/>
        <end position="63"/>
    </location>
</feature>
<dbReference type="EMBL" id="SNRW01015452">
    <property type="protein sequence ID" value="KAA6370373.1"/>
    <property type="molecule type" value="Genomic_DNA"/>
</dbReference>
<dbReference type="Proteomes" id="UP000324800">
    <property type="component" value="Unassembled WGS sequence"/>
</dbReference>
<feature type="compositionally biased region" description="Polar residues" evidence="1">
    <location>
        <begin position="540"/>
        <end position="552"/>
    </location>
</feature>
<gene>
    <name evidence="2" type="ORF">EZS28_034100</name>
</gene>
<accession>A0A5J4UJG8</accession>
<sequence>MNILAVLDQVLTAAEKISNSSKLGESLEKLKNKGISKEIKRKSKYVLSLLEEQDEEEDDEEDQNQSNSRNEALKHDSSGHSPNNVYNGVAILKTAKDSMQRRTNQTNRRPTSRDSYQTPNYANLVLQIPLQVVAQPQLTFVNAFRQKLEIDPLDPDQTIVTPEEVPPNAITAAQVLLAGLSGQEASQIDFYAEEPSEEQVVEARQRARAATDLVTRRKPPKHINPPAQPMLAFDQVLADLETKLLQQYRLQQGTLTQIVKRDWLATLKFNLCAFISIYNTIYKVNMTRALMDTTEQGNLLKTQPSSLIRPVYNNQMLRTLQALPQAERAHPVSVDTLLTRIVDFTGELDQDLKKLTAQEVIDMIRSKSEIMQPERAQDLARRPTPETQLTAFLPLLSQLQQQSLNPYTPLNPFYSQPPQQQIQGQQPPQYPFQYFGQPMQYPIQPVQFPTISPPNPFLPTVNPPQTQMSKPRLTNNETVREQLSSSQPCQQMEQAAIQTVEGSRQGTTSIRSVQNLLIPPIPAYPQQQTPRIPLLPYATERNQQQGQSQRSISPPYKKADESEDDEFLDAIILGMTMPHLPPHMKDIETAQRTWLNRGYDLVGDPSVIKCKNSKWHSKLATQKPFTFREWREFWSDSGFSLEQINIAHYLSKEY</sequence>
<evidence type="ECO:0000313" key="3">
    <source>
        <dbReference type="Proteomes" id="UP000324800"/>
    </source>
</evidence>
<name>A0A5J4UJG8_9EUKA</name>
<comment type="caution">
    <text evidence="2">The sequence shown here is derived from an EMBL/GenBank/DDBJ whole genome shotgun (WGS) entry which is preliminary data.</text>
</comment>